<dbReference type="EMBL" id="ML121663">
    <property type="protein sequence ID" value="RPB18202.1"/>
    <property type="molecule type" value="Genomic_DNA"/>
</dbReference>
<accession>A0A3N4L9Q0</accession>
<evidence type="ECO:0000313" key="3">
    <source>
        <dbReference type="Proteomes" id="UP000267821"/>
    </source>
</evidence>
<feature type="non-terminal residue" evidence="2">
    <location>
        <position position="1"/>
    </location>
</feature>
<feature type="compositionally biased region" description="Basic and acidic residues" evidence="1">
    <location>
        <begin position="29"/>
        <end position="38"/>
    </location>
</feature>
<dbReference type="InParanoid" id="A0A3N4L9Q0"/>
<feature type="compositionally biased region" description="Polar residues" evidence="1">
    <location>
        <begin position="39"/>
        <end position="52"/>
    </location>
</feature>
<feature type="region of interest" description="Disordered" evidence="1">
    <location>
        <begin position="29"/>
        <end position="52"/>
    </location>
</feature>
<evidence type="ECO:0000256" key="1">
    <source>
        <dbReference type="SAM" id="MobiDB-lite"/>
    </source>
</evidence>
<dbReference type="Proteomes" id="UP000267821">
    <property type="component" value="Unassembled WGS sequence"/>
</dbReference>
<proteinExistence type="predicted"/>
<sequence length="99" mass="10823">SCVGQPAQESCGFPGRPAQSRLGWPIRESAKFPGRPEQRNTINATQSTQHNQRNIRSTITIVIRTPEMSQQDPVTISPAWSPDPCLDPSLLPAVLTICS</sequence>
<organism evidence="2 3">
    <name type="scientific">Terfezia boudieri ATCC MYA-4762</name>
    <dbReference type="NCBI Taxonomy" id="1051890"/>
    <lineage>
        <taxon>Eukaryota</taxon>
        <taxon>Fungi</taxon>
        <taxon>Dikarya</taxon>
        <taxon>Ascomycota</taxon>
        <taxon>Pezizomycotina</taxon>
        <taxon>Pezizomycetes</taxon>
        <taxon>Pezizales</taxon>
        <taxon>Pezizaceae</taxon>
        <taxon>Terfezia</taxon>
    </lineage>
</organism>
<evidence type="ECO:0000313" key="2">
    <source>
        <dbReference type="EMBL" id="RPB18202.1"/>
    </source>
</evidence>
<feature type="region of interest" description="Disordered" evidence="1">
    <location>
        <begin position="1"/>
        <end position="20"/>
    </location>
</feature>
<dbReference type="STRING" id="1051890.A0A3N4L9Q0"/>
<gene>
    <name evidence="2" type="ORF">L211DRAFT_141568</name>
</gene>
<dbReference type="AlphaFoldDB" id="A0A3N4L9Q0"/>
<name>A0A3N4L9Q0_9PEZI</name>
<keyword evidence="3" id="KW-1185">Reference proteome</keyword>
<protein>
    <submittedName>
        <fullName evidence="2">Uncharacterized protein</fullName>
    </submittedName>
</protein>
<reference evidence="2 3" key="1">
    <citation type="journal article" date="2018" name="Nat. Ecol. Evol.">
        <title>Pezizomycetes genomes reveal the molecular basis of ectomycorrhizal truffle lifestyle.</title>
        <authorList>
            <person name="Murat C."/>
            <person name="Payen T."/>
            <person name="Noel B."/>
            <person name="Kuo A."/>
            <person name="Morin E."/>
            <person name="Chen J."/>
            <person name="Kohler A."/>
            <person name="Krizsan K."/>
            <person name="Balestrini R."/>
            <person name="Da Silva C."/>
            <person name="Montanini B."/>
            <person name="Hainaut M."/>
            <person name="Levati E."/>
            <person name="Barry K.W."/>
            <person name="Belfiori B."/>
            <person name="Cichocki N."/>
            <person name="Clum A."/>
            <person name="Dockter R.B."/>
            <person name="Fauchery L."/>
            <person name="Guy J."/>
            <person name="Iotti M."/>
            <person name="Le Tacon F."/>
            <person name="Lindquist E.A."/>
            <person name="Lipzen A."/>
            <person name="Malagnac F."/>
            <person name="Mello A."/>
            <person name="Molinier V."/>
            <person name="Miyauchi S."/>
            <person name="Poulain J."/>
            <person name="Riccioni C."/>
            <person name="Rubini A."/>
            <person name="Sitrit Y."/>
            <person name="Splivallo R."/>
            <person name="Traeger S."/>
            <person name="Wang M."/>
            <person name="Zifcakova L."/>
            <person name="Wipf D."/>
            <person name="Zambonelli A."/>
            <person name="Paolocci F."/>
            <person name="Nowrousian M."/>
            <person name="Ottonello S."/>
            <person name="Baldrian P."/>
            <person name="Spatafora J.W."/>
            <person name="Henrissat B."/>
            <person name="Nagy L.G."/>
            <person name="Aury J.M."/>
            <person name="Wincker P."/>
            <person name="Grigoriev I.V."/>
            <person name="Bonfante P."/>
            <person name="Martin F.M."/>
        </authorList>
    </citation>
    <scope>NUCLEOTIDE SEQUENCE [LARGE SCALE GENOMIC DNA]</scope>
    <source>
        <strain evidence="2 3">ATCC MYA-4762</strain>
    </source>
</reference>